<protein>
    <recommendedName>
        <fullName evidence="5">Pyridoxamine 5'-phosphate oxidase</fullName>
        <ecNumber evidence="5">1.4.3.5</ecNumber>
    </recommendedName>
</protein>
<dbReference type="Proteomes" id="UP000255355">
    <property type="component" value="Unassembled WGS sequence"/>
</dbReference>
<dbReference type="AlphaFoldDB" id="A0A370GJC6"/>
<dbReference type="InterPro" id="IPR019576">
    <property type="entry name" value="Pyridoxamine_oxidase_dimer_C"/>
</dbReference>
<dbReference type="Pfam" id="PF01243">
    <property type="entry name" value="PNPOx_N"/>
    <property type="match status" value="1"/>
</dbReference>
<dbReference type="Pfam" id="PF10590">
    <property type="entry name" value="PNP_phzG_C"/>
    <property type="match status" value="1"/>
</dbReference>
<comment type="caution">
    <text evidence="10">The sequence shown here is derived from an EMBL/GenBank/DDBJ whole genome shotgun (WGS) entry which is preliminary data.</text>
</comment>
<feature type="binding site" evidence="6">
    <location>
        <position position="168"/>
    </location>
    <ligand>
        <name>substrate</name>
    </ligand>
</feature>
<feature type="binding site" evidence="7">
    <location>
        <position position="223"/>
    </location>
    <ligand>
        <name>FMN</name>
        <dbReference type="ChEBI" id="CHEBI:58210"/>
    </ligand>
</feature>
<dbReference type="EC" id="1.4.3.5" evidence="5"/>
<gene>
    <name evidence="10" type="ORF">DFR68_12117</name>
</gene>
<evidence type="ECO:0000256" key="1">
    <source>
        <dbReference type="ARBA" id="ARBA00007301"/>
    </source>
</evidence>
<dbReference type="GO" id="GO:0010181">
    <property type="term" value="F:FMN binding"/>
    <property type="evidence" value="ECO:0007669"/>
    <property type="project" value="UniProtKB-UniRule"/>
</dbReference>
<feature type="binding site" evidence="6">
    <location>
        <position position="103"/>
    </location>
    <ligand>
        <name>substrate</name>
    </ligand>
</feature>
<dbReference type="PANTHER" id="PTHR10851:SF0">
    <property type="entry name" value="PYRIDOXINE-5'-PHOSPHATE OXIDASE"/>
    <property type="match status" value="1"/>
</dbReference>
<feature type="domain" description="Pyridoxine 5'-phosphate oxidase dimerisation C-terminal" evidence="9">
    <location>
        <begin position="210"/>
        <end position="255"/>
    </location>
</feature>
<keyword evidence="11" id="KW-1185">Reference proteome</keyword>
<dbReference type="InterPro" id="IPR019740">
    <property type="entry name" value="Pyridox_Oxase_CS"/>
</dbReference>
<comment type="cofactor">
    <cofactor evidence="7">
        <name>FMN</name>
        <dbReference type="ChEBI" id="CHEBI:58210"/>
    </cofactor>
    <text evidence="7">Binds 1 FMN per subunit.</text>
</comment>
<dbReference type="PROSITE" id="PS01064">
    <property type="entry name" value="PYRIDOX_OXIDASE"/>
    <property type="match status" value="1"/>
</dbReference>
<comment type="similarity">
    <text evidence="1">Belongs to the pyridoxamine 5'-phosphate oxidase family.</text>
</comment>
<dbReference type="NCBIfam" id="TIGR00558">
    <property type="entry name" value="pdxH"/>
    <property type="match status" value="1"/>
</dbReference>
<feature type="binding site" evidence="7">
    <location>
        <position position="233"/>
    </location>
    <ligand>
        <name>FMN</name>
        <dbReference type="ChEBI" id="CHEBI:58210"/>
    </ligand>
</feature>
<feature type="binding site" evidence="7">
    <location>
        <begin position="177"/>
        <end position="178"/>
    </location>
    <ligand>
        <name>FMN</name>
        <dbReference type="ChEBI" id="CHEBI:58210"/>
    </ligand>
</feature>
<evidence type="ECO:0000259" key="9">
    <source>
        <dbReference type="Pfam" id="PF10590"/>
    </source>
</evidence>
<dbReference type="EMBL" id="QQAZ01000021">
    <property type="protein sequence ID" value="RDI43460.1"/>
    <property type="molecule type" value="Genomic_DNA"/>
</dbReference>
<proteinExistence type="inferred from homology"/>
<feature type="binding site" evidence="6">
    <location>
        <position position="160"/>
    </location>
    <ligand>
        <name>substrate</name>
    </ligand>
</feature>
<accession>A0A370GJC6</accession>
<dbReference type="InterPro" id="IPR011576">
    <property type="entry name" value="Pyridox_Oxase_N"/>
</dbReference>
<dbReference type="SUPFAM" id="SSF50475">
    <property type="entry name" value="FMN-binding split barrel"/>
    <property type="match status" value="1"/>
</dbReference>
<feature type="binding site" evidence="6">
    <location>
        <begin position="33"/>
        <end position="36"/>
    </location>
    <ligand>
        <name>substrate</name>
    </ligand>
</feature>
<sequence>MRDEQNSPGSAARPEAAEIDPALRAHLDIAAMRAEYGGSSTGAAGSDTDLDESWLADGWEPLLRVWIEQATRAGIAEPNAMVLATVELTDAGPRPASRTVLCKGLSGEGVTFYTNYDSGKGNQLSEVPYGSITFAWPALGRQVNLRGPVGTVAPDATSVYWRSRPRNSQLGAWASQQSRPVASRTELDRALADVTARFEGVEQIPVPANWGGYLLRPEQVEFWQGRRSRLHNRIRVTLEAGSTDPAAMKVQRLQP</sequence>
<dbReference type="InterPro" id="IPR000659">
    <property type="entry name" value="Pyridox_Oxase"/>
</dbReference>
<dbReference type="PANTHER" id="PTHR10851">
    <property type="entry name" value="PYRIDOXINE-5-PHOSPHATE OXIDASE"/>
    <property type="match status" value="1"/>
</dbReference>
<feature type="binding site" evidence="6">
    <location>
        <position position="164"/>
    </location>
    <ligand>
        <name>substrate</name>
    </ligand>
</feature>
<name>A0A370GJC6_9NOCA</name>
<evidence type="ECO:0000313" key="10">
    <source>
        <dbReference type="EMBL" id="RDI43460.1"/>
    </source>
</evidence>
<evidence type="ECO:0000256" key="2">
    <source>
        <dbReference type="ARBA" id="ARBA00022630"/>
    </source>
</evidence>
<evidence type="ECO:0000256" key="3">
    <source>
        <dbReference type="ARBA" id="ARBA00022643"/>
    </source>
</evidence>
<dbReference type="Gene3D" id="2.30.110.10">
    <property type="entry name" value="Electron Transport, Fmn-binding Protein, Chain A"/>
    <property type="match status" value="1"/>
</dbReference>
<evidence type="ECO:0000256" key="7">
    <source>
        <dbReference type="PIRSR" id="PIRSR000190-2"/>
    </source>
</evidence>
<feature type="domain" description="Pyridoxamine 5'-phosphate oxidase N-terminal" evidence="8">
    <location>
        <begin position="68"/>
        <end position="195"/>
    </location>
</feature>
<evidence type="ECO:0000256" key="5">
    <source>
        <dbReference type="NCBIfam" id="TIGR00558"/>
    </source>
</evidence>
<dbReference type="InterPro" id="IPR012349">
    <property type="entry name" value="Split_barrel_FMN-bd"/>
</dbReference>
<dbReference type="GO" id="GO:0008615">
    <property type="term" value="P:pyridoxine biosynthetic process"/>
    <property type="evidence" value="ECO:0007669"/>
    <property type="project" value="UniProtKB-UniRule"/>
</dbReference>
<reference evidence="10 11" key="1">
    <citation type="submission" date="2018-07" db="EMBL/GenBank/DDBJ databases">
        <title>Genomic Encyclopedia of Type Strains, Phase IV (KMG-IV): sequencing the most valuable type-strain genomes for metagenomic binning, comparative biology and taxonomic classification.</title>
        <authorList>
            <person name="Goeker M."/>
        </authorList>
    </citation>
    <scope>NUCLEOTIDE SEQUENCE [LARGE SCALE GENOMIC DNA]</scope>
    <source>
        <strain evidence="10 11">DSM 44952</strain>
    </source>
</reference>
<dbReference type="STRING" id="1210089.GCA_001613165_06459"/>
<keyword evidence="2" id="KW-0285">Flavoprotein</keyword>
<organism evidence="10 11">
    <name type="scientific">Nocardia mexicana</name>
    <dbReference type="NCBI Taxonomy" id="279262"/>
    <lineage>
        <taxon>Bacteria</taxon>
        <taxon>Bacillati</taxon>
        <taxon>Actinomycetota</taxon>
        <taxon>Actinomycetes</taxon>
        <taxon>Mycobacteriales</taxon>
        <taxon>Nocardiaceae</taxon>
        <taxon>Nocardia</taxon>
    </lineage>
</organism>
<evidence type="ECO:0000256" key="4">
    <source>
        <dbReference type="ARBA" id="ARBA00023002"/>
    </source>
</evidence>
<keyword evidence="3 7" id="KW-0288">FMN</keyword>
<evidence type="ECO:0000256" key="6">
    <source>
        <dbReference type="PIRSR" id="PIRSR000190-1"/>
    </source>
</evidence>
<feature type="binding site" evidence="6">
    <location>
        <begin position="229"/>
        <end position="231"/>
    </location>
    <ligand>
        <name>substrate</name>
    </ligand>
</feature>
<feature type="binding site" evidence="7">
    <location>
        <begin position="98"/>
        <end position="103"/>
    </location>
    <ligand>
        <name>FMN</name>
        <dbReference type="ChEBI" id="CHEBI:58210"/>
    </ligand>
</feature>
<dbReference type="NCBIfam" id="NF004231">
    <property type="entry name" value="PRK05679.1"/>
    <property type="match status" value="1"/>
</dbReference>
<dbReference type="PIRSF" id="PIRSF000190">
    <property type="entry name" value="Pyd_amn-ph_oxd"/>
    <property type="match status" value="1"/>
</dbReference>
<feature type="binding site" evidence="7">
    <location>
        <position position="142"/>
    </location>
    <ligand>
        <name>FMN</name>
        <dbReference type="ChEBI" id="CHEBI:58210"/>
    </ligand>
</feature>
<evidence type="ECO:0000313" key="11">
    <source>
        <dbReference type="Proteomes" id="UP000255355"/>
    </source>
</evidence>
<keyword evidence="4" id="KW-0560">Oxidoreductase</keyword>
<dbReference type="GO" id="GO:0004733">
    <property type="term" value="F:pyridoxamine phosphate oxidase activity"/>
    <property type="evidence" value="ECO:0007669"/>
    <property type="project" value="UniProtKB-UniRule"/>
</dbReference>
<evidence type="ECO:0000259" key="8">
    <source>
        <dbReference type="Pfam" id="PF01243"/>
    </source>
</evidence>
<feature type="binding site" evidence="7">
    <location>
        <position position="120"/>
    </location>
    <ligand>
        <name>FMN</name>
        <dbReference type="ChEBI" id="CHEBI:58210"/>
    </ligand>
</feature>
<feature type="binding site" evidence="7">
    <location>
        <begin position="113"/>
        <end position="114"/>
    </location>
    <ligand>
        <name>FMN</name>
        <dbReference type="ChEBI" id="CHEBI:58210"/>
    </ligand>
</feature>